<dbReference type="InParanoid" id="W5NJ63"/>
<feature type="region of interest" description="Disordered" evidence="5">
    <location>
        <begin position="1003"/>
        <end position="1035"/>
    </location>
</feature>
<dbReference type="HOGENOM" id="CLU_254977_0_0_1"/>
<protein>
    <recommendedName>
        <fullName evidence="6">Cold shock domain-containing protein</fullName>
    </recommendedName>
</protein>
<reference evidence="7" key="3">
    <citation type="submission" date="2025-09" db="UniProtKB">
        <authorList>
            <consortium name="Ensembl"/>
        </authorList>
    </citation>
    <scope>IDENTIFICATION</scope>
</reference>
<feature type="compositionally biased region" description="Low complexity" evidence="5">
    <location>
        <begin position="81"/>
        <end position="95"/>
    </location>
</feature>
<feature type="compositionally biased region" description="Pro residues" evidence="5">
    <location>
        <begin position="1140"/>
        <end position="1152"/>
    </location>
</feature>
<feature type="compositionally biased region" description="Basic residues" evidence="5">
    <location>
        <begin position="710"/>
        <end position="724"/>
    </location>
</feature>
<feature type="compositionally biased region" description="Basic and acidic residues" evidence="5">
    <location>
        <begin position="101"/>
        <end position="113"/>
    </location>
</feature>
<proteinExistence type="predicted"/>
<dbReference type="PANTHER" id="PTHR12913:SF1">
    <property type="entry name" value="COLD SHOCK DOMAIN-CONTAINING PROTEIN E1"/>
    <property type="match status" value="1"/>
</dbReference>
<name>W5NJ63_LEPOC</name>
<evidence type="ECO:0000313" key="7">
    <source>
        <dbReference type="Ensembl" id="ENSLOCP00000020672.1"/>
    </source>
</evidence>
<dbReference type="PANTHER" id="PTHR12913">
    <property type="entry name" value="UNR PROTEIN N-RAS UPSTREAM GENE PROTEIN"/>
    <property type="match status" value="1"/>
</dbReference>
<dbReference type="eggNOG" id="ENOG502RXY9">
    <property type="taxonomic scope" value="Eukaryota"/>
</dbReference>
<evidence type="ECO:0000259" key="6">
    <source>
        <dbReference type="Pfam" id="PF23456"/>
    </source>
</evidence>
<feature type="region of interest" description="Disordered" evidence="5">
    <location>
        <begin position="216"/>
        <end position="238"/>
    </location>
</feature>
<feature type="compositionally biased region" description="Basic and acidic residues" evidence="5">
    <location>
        <begin position="1"/>
        <end position="16"/>
    </location>
</feature>
<feature type="region of interest" description="Disordered" evidence="5">
    <location>
        <begin position="1"/>
        <end position="113"/>
    </location>
</feature>
<dbReference type="Pfam" id="PF23456">
    <property type="entry name" value="CSDE1"/>
    <property type="match status" value="2"/>
</dbReference>
<dbReference type="InterPro" id="IPR012340">
    <property type="entry name" value="NA-bd_OB-fold"/>
</dbReference>
<dbReference type="GO" id="GO:0003723">
    <property type="term" value="F:RNA binding"/>
    <property type="evidence" value="ECO:0007669"/>
    <property type="project" value="UniProtKB-KW"/>
</dbReference>
<feature type="domain" description="Cold shock" evidence="6">
    <location>
        <begin position="294"/>
        <end position="372"/>
    </location>
</feature>
<accession>W5NJ63</accession>
<keyword evidence="3" id="KW-0677">Repeat</keyword>
<comment type="subcellular location">
    <subcellularLocation>
        <location evidence="1">Cytoplasm</location>
    </subcellularLocation>
</comment>
<dbReference type="Proteomes" id="UP000018468">
    <property type="component" value="Linkage group LG16"/>
</dbReference>
<dbReference type="Gene3D" id="2.40.50.140">
    <property type="entry name" value="Nucleic acid-binding proteins"/>
    <property type="match status" value="2"/>
</dbReference>
<keyword evidence="2" id="KW-0963">Cytoplasm</keyword>
<feature type="compositionally biased region" description="Basic and acidic residues" evidence="5">
    <location>
        <begin position="1075"/>
        <end position="1085"/>
    </location>
</feature>
<sequence>MYRGRPSRDGGPDRCWDGTPCPPRGRGHPDSDSTAVPMRRTDRDYCPLAMGFPEQGGMSVGPPDHRGPSRPSRMFWDSPSHHVGMSPGPGSGSRPCAGQEAVREPPDRGRLRAPDVLIVPGGSEDLSDQVFEGTVTRDLRSVQANEESQEGALPGRIEAKVYGGDKVLMFGEDDSNVALMQGDRVQFNIVKSLSTQLRRATNIAVLTDSFRHTREAREMDESAGQEKGARVKKLPENSVSGRTPFEQRFVEVVEKKSTLAAPTVTKDKEKWKPVTPEVLPQRTVVFEDVGTKLYDGVVIKPTVKLCNTKQIAGPESFPGRVLVRINGSDQELPFGARDLQTEMTVFEGDHVQFNISTNRSTGAERAINIEILPDTFQFTKETRETGVVVDTGASCGFIKCKRSPRMFFCLSEVMGEDRLCISDEVEFTAVHVASDDQRDQAVRIKKLKNAAIPSSRSESETVDYKAREKKKMSFKFLKDSIGPSISNLKVNLGSFDEENAQELFHRGEDHGDIDLQGLNPEYRLQQEKRSREFAEENDMVSEYGMDPEVLRRSSDTCRPTEWIEDTRLRGHSRSRSSEHSWSHSKKHSRSRSRELGRYLSSHHSRSRESSSHCRRRDSRSTSREYSWNHSGKCSRSRSRDRSWNDSGKCSQNGSRKRSWSREQSGHHSRQRSRSGSRKRSWSREHSGHHSRQRSRSGSRKRSWSREHSGYRSRQRSRSSSRRRSWNMSREGGDSHHRHRDSPNSSGNGSYTRERNAERFSSQSISPSPLPQHLETSNSYWNLEFASKKRELEILEKHIAQKRTLIDRENSHQGLSGRTTEAGDFRSFRAVEDDSYRKRFPAEAGGYMQHPTAPALPVKPILKKPNDPGMEPDFNNKNNGSEASEVKRSSNLSMQIERFLNTLNKGVDSGLLSTLLREAREESSVPETSRPVPQHSFPHEGKEERSKSQEPEDDFLLPHEKASKDSSGFSRILGIKHDLLSSEENWKGFLHIEDEEKFLYGEDASTNDLHPKSDMSKRQSPAAVKEEEGEDEDAAQNYDKIQTLLRTIGLDIGVAEVSKLAMRTQERLYGKKLKSKSCDSSDREPVKTGAAATGNVVRQRSQTKSPESERQPSERSIAERERQMEVPVTSQGVGRTHHSIPPSPAAPMAPSASPFPPQAPAYSVPHYPQYQAFGPAPDGSAGHALPMPAGWPGFPPPPDVPSPSFSDQLGGYPLTYQMGPPGQPLLHFLQGVSAGVPLPPWEPPVGFHSHSALGLPSPPAAPPGFPPLQLSGGLLSGYPPFPQNPLAGLPVYSQEPAGGPACGLAPASASAAGVSPALTAKDKPSSRRYLRVINTVKISPTAPAKSKESVIVEVTPACRQEKSPAFSPGPTGNSDPPQLSEGLKPKQKKRV</sequence>
<feature type="region of interest" description="Disordered" evidence="5">
    <location>
        <begin position="917"/>
        <end position="952"/>
    </location>
</feature>
<keyword evidence="4" id="KW-0694">RNA-binding</keyword>
<keyword evidence="8" id="KW-1185">Reference proteome</keyword>
<evidence type="ECO:0000256" key="2">
    <source>
        <dbReference type="ARBA" id="ARBA00022490"/>
    </source>
</evidence>
<dbReference type="GO" id="GO:0005737">
    <property type="term" value="C:cytoplasm"/>
    <property type="evidence" value="ECO:0007669"/>
    <property type="project" value="UniProtKB-SubCell"/>
</dbReference>
<feature type="compositionally biased region" description="Basic residues" evidence="5">
    <location>
        <begin position="688"/>
        <end position="702"/>
    </location>
</feature>
<evidence type="ECO:0000256" key="1">
    <source>
        <dbReference type="ARBA" id="ARBA00004496"/>
    </source>
</evidence>
<evidence type="ECO:0000256" key="4">
    <source>
        <dbReference type="ARBA" id="ARBA00022884"/>
    </source>
</evidence>
<feature type="region of interest" description="Disordered" evidence="5">
    <location>
        <begin position="866"/>
        <end position="888"/>
    </location>
</feature>
<evidence type="ECO:0000256" key="5">
    <source>
        <dbReference type="SAM" id="MobiDB-lite"/>
    </source>
</evidence>
<reference evidence="7" key="2">
    <citation type="submission" date="2025-08" db="UniProtKB">
        <authorList>
            <consortium name="Ensembl"/>
        </authorList>
    </citation>
    <scope>IDENTIFICATION</scope>
</reference>
<feature type="region of interest" description="Disordered" evidence="5">
    <location>
        <begin position="530"/>
        <end position="773"/>
    </location>
</feature>
<dbReference type="GeneTree" id="ENSGT00390000016950"/>
<organism evidence="7 8">
    <name type="scientific">Lepisosteus oculatus</name>
    <name type="common">Spotted gar</name>
    <dbReference type="NCBI Taxonomy" id="7918"/>
    <lineage>
        <taxon>Eukaryota</taxon>
        <taxon>Metazoa</taxon>
        <taxon>Chordata</taxon>
        <taxon>Craniata</taxon>
        <taxon>Vertebrata</taxon>
        <taxon>Euteleostomi</taxon>
        <taxon>Actinopterygii</taxon>
        <taxon>Neopterygii</taxon>
        <taxon>Holostei</taxon>
        <taxon>Semionotiformes</taxon>
        <taxon>Lepisosteidae</taxon>
        <taxon>Lepisosteus</taxon>
    </lineage>
</organism>
<dbReference type="InterPro" id="IPR056400">
    <property type="entry name" value="CSDE1"/>
</dbReference>
<dbReference type="FunCoup" id="W5NJ63">
    <property type="interactions" value="9"/>
</dbReference>
<feature type="compositionally biased region" description="Basic and acidic residues" evidence="5">
    <location>
        <begin position="936"/>
        <end position="952"/>
    </location>
</feature>
<dbReference type="EMBL" id="AHAT01001749">
    <property type="status" value="NOT_ANNOTATED_CDS"/>
    <property type="molecule type" value="Genomic_DNA"/>
</dbReference>
<evidence type="ECO:0000313" key="8">
    <source>
        <dbReference type="Proteomes" id="UP000018468"/>
    </source>
</evidence>
<feature type="region of interest" description="Disordered" evidence="5">
    <location>
        <begin position="1070"/>
        <end position="1152"/>
    </location>
</feature>
<dbReference type="STRING" id="7918.ENSLOCP00000020672"/>
<feature type="region of interest" description="Disordered" evidence="5">
    <location>
        <begin position="1359"/>
        <end position="1390"/>
    </location>
</feature>
<reference evidence="8" key="1">
    <citation type="submission" date="2011-12" db="EMBL/GenBank/DDBJ databases">
        <title>The Draft Genome of Lepisosteus oculatus.</title>
        <authorList>
            <consortium name="The Broad Institute Genome Assembly &amp; Analysis Group"/>
            <consortium name="Computational R&amp;D Group"/>
            <consortium name="and Sequencing Platform"/>
            <person name="Di Palma F."/>
            <person name="Alfoldi J."/>
            <person name="Johnson J."/>
            <person name="Berlin A."/>
            <person name="Gnerre S."/>
            <person name="Jaffe D."/>
            <person name="MacCallum I."/>
            <person name="Young S."/>
            <person name="Walker B.J."/>
            <person name="Lander E.S."/>
            <person name="Lindblad-Toh K."/>
        </authorList>
    </citation>
    <scope>NUCLEOTIDE SEQUENCE [LARGE SCALE GENOMIC DNA]</scope>
</reference>
<dbReference type="Bgee" id="ENSLOCG00000016729">
    <property type="expression patterns" value="Expressed in camera-type eye and 13 other cell types or tissues"/>
</dbReference>
<dbReference type="Ensembl" id="ENSLOCT00000020708.1">
    <property type="protein sequence ID" value="ENSLOCP00000020672.1"/>
    <property type="gene ID" value="ENSLOCG00000016729.1"/>
</dbReference>
<feature type="compositionally biased region" description="Basic residues" evidence="5">
    <location>
        <begin position="666"/>
        <end position="680"/>
    </location>
</feature>
<evidence type="ECO:0000256" key="3">
    <source>
        <dbReference type="ARBA" id="ARBA00022737"/>
    </source>
</evidence>
<feature type="compositionally biased region" description="Polar residues" evidence="5">
    <location>
        <begin position="644"/>
        <end position="653"/>
    </location>
</feature>
<feature type="compositionally biased region" description="Basic and acidic residues" evidence="5">
    <location>
        <begin position="1105"/>
        <end position="1123"/>
    </location>
</feature>
<feature type="domain" description="Cold shock" evidence="6">
    <location>
        <begin position="130"/>
        <end position="206"/>
    </location>
</feature>
<dbReference type="SUPFAM" id="SSF50249">
    <property type="entry name" value="Nucleic acid-binding proteins"/>
    <property type="match status" value="1"/>
</dbReference>